<organism evidence="22 23">
    <name type="scientific">Cinchona calisaya</name>
    <dbReference type="NCBI Taxonomy" id="153742"/>
    <lineage>
        <taxon>Eukaryota</taxon>
        <taxon>Viridiplantae</taxon>
        <taxon>Streptophyta</taxon>
        <taxon>Embryophyta</taxon>
        <taxon>Tracheophyta</taxon>
        <taxon>Spermatophyta</taxon>
        <taxon>Magnoliopsida</taxon>
        <taxon>eudicotyledons</taxon>
        <taxon>Gunneridae</taxon>
        <taxon>Pentapetalae</taxon>
        <taxon>asterids</taxon>
        <taxon>lamiids</taxon>
        <taxon>Gentianales</taxon>
        <taxon>Rubiaceae</taxon>
        <taxon>Cinchonoideae</taxon>
        <taxon>Cinchoneae</taxon>
        <taxon>Cinchona</taxon>
    </lineage>
</organism>
<keyword evidence="10 20" id="KW-0560">Oxidoreductase</keyword>
<evidence type="ECO:0000256" key="11">
    <source>
        <dbReference type="ARBA" id="ARBA00023004"/>
    </source>
</evidence>
<keyword evidence="6 20" id="KW-0575">Peroxidase</keyword>
<protein>
    <recommendedName>
        <fullName evidence="4 20">Peroxidase</fullName>
        <ecNumber evidence="4 20">1.11.1.7</ecNumber>
    </recommendedName>
</protein>
<feature type="binding site" evidence="17">
    <location>
        <position position="83"/>
    </location>
    <ligand>
        <name>Ca(2+)</name>
        <dbReference type="ChEBI" id="CHEBI:29108"/>
        <label>1</label>
    </ligand>
</feature>
<keyword evidence="12 19" id="KW-1015">Disulfide bond</keyword>
<evidence type="ECO:0000256" key="6">
    <source>
        <dbReference type="ARBA" id="ARBA00022559"/>
    </source>
</evidence>
<accession>A0ABD2Y5U9</accession>
<comment type="similarity">
    <text evidence="20">Belongs to the peroxidase family. Classical plant (class III) peroxidase subfamily.</text>
</comment>
<dbReference type="Pfam" id="PF00141">
    <property type="entry name" value="peroxidase"/>
    <property type="match status" value="1"/>
</dbReference>
<dbReference type="GO" id="GO:0020037">
    <property type="term" value="F:heme binding"/>
    <property type="evidence" value="ECO:0007669"/>
    <property type="project" value="UniProtKB-UniRule"/>
</dbReference>
<dbReference type="Gene3D" id="1.10.420.10">
    <property type="entry name" value="Peroxidase, domain 2"/>
    <property type="match status" value="1"/>
</dbReference>
<dbReference type="PROSITE" id="PS50873">
    <property type="entry name" value="PEROXIDASE_4"/>
    <property type="match status" value="1"/>
</dbReference>
<gene>
    <name evidence="22" type="ORF">ACH5RR_036759</name>
</gene>
<evidence type="ECO:0000256" key="10">
    <source>
        <dbReference type="ARBA" id="ARBA00023002"/>
    </source>
</evidence>
<dbReference type="GO" id="GO:0005576">
    <property type="term" value="C:extracellular region"/>
    <property type="evidence" value="ECO:0007669"/>
    <property type="project" value="UniProtKB-SubCell"/>
</dbReference>
<dbReference type="InterPro" id="IPR019793">
    <property type="entry name" value="Peroxidases_heam-ligand_BS"/>
</dbReference>
<feature type="disulfide bond" evidence="19">
    <location>
        <begin position="51"/>
        <end position="132"/>
    </location>
</feature>
<dbReference type="SUPFAM" id="SSF48113">
    <property type="entry name" value="Heme-dependent peroxidases"/>
    <property type="match status" value="1"/>
</dbReference>
<evidence type="ECO:0000256" key="5">
    <source>
        <dbReference type="ARBA" id="ARBA00022525"/>
    </source>
</evidence>
<evidence type="ECO:0000313" key="22">
    <source>
        <dbReference type="EMBL" id="KAL3502310.1"/>
    </source>
</evidence>
<feature type="signal peptide" evidence="20">
    <location>
        <begin position="1"/>
        <end position="27"/>
    </location>
</feature>
<keyword evidence="11 17" id="KW-0408">Iron</keyword>
<feature type="disulfide bond" evidence="19">
    <location>
        <begin position="84"/>
        <end position="89"/>
    </location>
</feature>
<evidence type="ECO:0000256" key="20">
    <source>
        <dbReference type="RuleBase" id="RU362060"/>
    </source>
</evidence>
<keyword evidence="5 20" id="KW-0964">Secreted</keyword>
<keyword evidence="13" id="KW-0325">Glycoprotein</keyword>
<evidence type="ECO:0000256" key="1">
    <source>
        <dbReference type="ARBA" id="ARBA00000189"/>
    </source>
</evidence>
<feature type="binding site" description="axial binding residue" evidence="17">
    <location>
        <position position="210"/>
    </location>
    <ligand>
        <name>heme b</name>
        <dbReference type="ChEBI" id="CHEBI:60344"/>
    </ligand>
    <ligandPart>
        <name>Fe</name>
        <dbReference type="ChEBI" id="CHEBI:18248"/>
    </ligandPart>
</feature>
<comment type="function">
    <text evidence="2">Removal of H(2)O(2), oxidation of toxic reductants, biosynthesis and degradation of lignin, suberization, auxin catabolism, response to environmental stresses such as wounding, pathogen attack and oxidative stress. These functions might be dependent on each isozyme/isoform in each plant tissue.</text>
</comment>
<evidence type="ECO:0000256" key="15">
    <source>
        <dbReference type="PIRSR" id="PIRSR600823-1"/>
    </source>
</evidence>
<dbReference type="InterPro" id="IPR002016">
    <property type="entry name" value="Haem_peroxidase"/>
</dbReference>
<keyword evidence="20" id="KW-0732">Signal</keyword>
<evidence type="ECO:0000256" key="8">
    <source>
        <dbReference type="ARBA" id="ARBA00022723"/>
    </source>
</evidence>
<dbReference type="PANTHER" id="PTHR31517:SF59">
    <property type="entry name" value="PEROXIDASE"/>
    <property type="match status" value="1"/>
</dbReference>
<feature type="site" description="Transition state stabilizer" evidence="18">
    <location>
        <position position="78"/>
    </location>
</feature>
<keyword evidence="8 17" id="KW-0479">Metal-binding</keyword>
<feature type="active site" description="Proton acceptor" evidence="15">
    <location>
        <position position="82"/>
    </location>
</feature>
<dbReference type="GO" id="GO:0140825">
    <property type="term" value="F:lactoperoxidase activity"/>
    <property type="evidence" value="ECO:0007669"/>
    <property type="project" value="UniProtKB-EC"/>
</dbReference>
<dbReference type="InterPro" id="IPR010255">
    <property type="entry name" value="Haem_peroxidase_sf"/>
</dbReference>
<dbReference type="PROSITE" id="PS00435">
    <property type="entry name" value="PEROXIDASE_1"/>
    <property type="match status" value="1"/>
</dbReference>
<evidence type="ECO:0000256" key="9">
    <source>
        <dbReference type="ARBA" id="ARBA00022837"/>
    </source>
</evidence>
<evidence type="ECO:0000313" key="23">
    <source>
        <dbReference type="Proteomes" id="UP001630127"/>
    </source>
</evidence>
<feature type="binding site" evidence="17">
    <location>
        <position position="211"/>
    </location>
    <ligand>
        <name>Ca(2+)</name>
        <dbReference type="ChEBI" id="CHEBI:29108"/>
        <label>2</label>
    </ligand>
</feature>
<keyword evidence="9 17" id="KW-0106">Calcium</keyword>
<dbReference type="FunFam" id="1.10.420.10:FF:000001">
    <property type="entry name" value="Peroxidase"/>
    <property type="match status" value="1"/>
</dbReference>
<evidence type="ECO:0000256" key="12">
    <source>
        <dbReference type="ARBA" id="ARBA00023157"/>
    </source>
</evidence>
<evidence type="ECO:0000256" key="3">
    <source>
        <dbReference type="ARBA" id="ARBA00006873"/>
    </source>
</evidence>
<evidence type="ECO:0000256" key="18">
    <source>
        <dbReference type="PIRSR" id="PIRSR600823-4"/>
    </source>
</evidence>
<dbReference type="PRINTS" id="PR00461">
    <property type="entry name" value="PLPEROXIDASE"/>
</dbReference>
<evidence type="ECO:0000256" key="13">
    <source>
        <dbReference type="ARBA" id="ARBA00023180"/>
    </source>
</evidence>
<dbReference type="AlphaFoldDB" id="A0ABD2Y5U9"/>
<reference evidence="22 23" key="1">
    <citation type="submission" date="2024-11" db="EMBL/GenBank/DDBJ databases">
        <title>A near-complete genome assembly of Cinchona calisaya.</title>
        <authorList>
            <person name="Lian D.C."/>
            <person name="Zhao X.W."/>
            <person name="Wei L."/>
        </authorList>
    </citation>
    <scope>NUCLEOTIDE SEQUENCE [LARGE SCALE GENOMIC DNA]</scope>
    <source>
        <tissue evidence="22">Nenye</tissue>
    </source>
</reference>
<feature type="binding site" evidence="17">
    <location>
        <position position="86"/>
    </location>
    <ligand>
        <name>Ca(2+)</name>
        <dbReference type="ChEBI" id="CHEBI:29108"/>
        <label>1</label>
    </ligand>
</feature>
<dbReference type="PRINTS" id="PR00458">
    <property type="entry name" value="PEROXIDASE"/>
</dbReference>
<dbReference type="CDD" id="cd00693">
    <property type="entry name" value="secretory_peroxidase"/>
    <property type="match status" value="1"/>
</dbReference>
<dbReference type="GO" id="GO:0046872">
    <property type="term" value="F:metal ion binding"/>
    <property type="evidence" value="ECO:0007669"/>
    <property type="project" value="UniProtKB-UniRule"/>
</dbReference>
<evidence type="ECO:0000259" key="21">
    <source>
        <dbReference type="PROSITE" id="PS50873"/>
    </source>
</evidence>
<comment type="cofactor">
    <cofactor evidence="17 20">
        <name>Ca(2+)</name>
        <dbReference type="ChEBI" id="CHEBI:29108"/>
    </cofactor>
    <text evidence="17 20">Binds 2 calcium ions per subunit.</text>
</comment>
<feature type="binding site" evidence="17">
    <location>
        <position position="92"/>
    </location>
    <ligand>
        <name>Ca(2+)</name>
        <dbReference type="ChEBI" id="CHEBI:29108"/>
        <label>1</label>
    </ligand>
</feature>
<evidence type="ECO:0000256" key="4">
    <source>
        <dbReference type="ARBA" id="ARBA00012313"/>
    </source>
</evidence>
<evidence type="ECO:0000256" key="19">
    <source>
        <dbReference type="PIRSR" id="PIRSR600823-5"/>
    </source>
</evidence>
<dbReference type="PANTHER" id="PTHR31517">
    <property type="match status" value="1"/>
</dbReference>
<evidence type="ECO:0000256" key="7">
    <source>
        <dbReference type="ARBA" id="ARBA00022617"/>
    </source>
</evidence>
<feature type="chain" id="PRO_5044535550" description="Peroxidase" evidence="20">
    <location>
        <begin position="28"/>
        <end position="344"/>
    </location>
</feature>
<evidence type="ECO:0000256" key="17">
    <source>
        <dbReference type="PIRSR" id="PIRSR600823-3"/>
    </source>
</evidence>
<comment type="caution">
    <text evidence="22">The sequence shown here is derived from an EMBL/GenBank/DDBJ whole genome shotgun (WGS) entry which is preliminary data.</text>
</comment>
<comment type="cofactor">
    <cofactor evidence="17 20">
        <name>heme b</name>
        <dbReference type="ChEBI" id="CHEBI:60344"/>
    </cofactor>
    <text evidence="17 20">Binds 1 heme b (iron(II)-protoporphyrin IX) group per subunit.</text>
</comment>
<feature type="domain" description="Plant heme peroxidase family profile" evidence="21">
    <location>
        <begin position="41"/>
        <end position="343"/>
    </location>
</feature>
<dbReference type="GO" id="GO:0042744">
    <property type="term" value="P:hydrogen peroxide catabolic process"/>
    <property type="evidence" value="ECO:0007669"/>
    <property type="project" value="UniProtKB-KW"/>
</dbReference>
<dbReference type="Proteomes" id="UP001630127">
    <property type="component" value="Unassembled WGS sequence"/>
</dbReference>
<evidence type="ECO:0000256" key="2">
    <source>
        <dbReference type="ARBA" id="ARBA00002322"/>
    </source>
</evidence>
<dbReference type="Gene3D" id="1.10.520.10">
    <property type="match status" value="1"/>
</dbReference>
<keyword evidence="23" id="KW-1185">Reference proteome</keyword>
<feature type="disulfide bond" evidence="19">
    <location>
        <begin position="138"/>
        <end position="339"/>
    </location>
</feature>
<name>A0ABD2Y5U9_9GENT</name>
<feature type="binding site" evidence="17">
    <location>
        <position position="263"/>
    </location>
    <ligand>
        <name>Ca(2+)</name>
        <dbReference type="ChEBI" id="CHEBI:29108"/>
        <label>2</label>
    </ligand>
</feature>
<evidence type="ECO:0000256" key="16">
    <source>
        <dbReference type="PIRSR" id="PIRSR600823-2"/>
    </source>
</evidence>
<comment type="similarity">
    <text evidence="3">Belongs to the peroxidase family. Ascorbate peroxidase subfamily.</text>
</comment>
<comment type="subcellular location">
    <subcellularLocation>
        <location evidence="20">Secreted</location>
    </subcellularLocation>
</comment>
<proteinExistence type="inferred from homology"/>
<feature type="binding site" evidence="17">
    <location>
        <position position="104"/>
    </location>
    <ligand>
        <name>Ca(2+)</name>
        <dbReference type="ChEBI" id="CHEBI:29108"/>
        <label>1</label>
    </ligand>
</feature>
<dbReference type="InterPro" id="IPR033905">
    <property type="entry name" value="Secretory_peroxidase"/>
</dbReference>
<dbReference type="PROSITE" id="PS00436">
    <property type="entry name" value="PEROXIDASE_2"/>
    <property type="match status" value="1"/>
</dbReference>
<dbReference type="EC" id="1.11.1.7" evidence="4 20"/>
<dbReference type="GO" id="GO:0006979">
    <property type="term" value="P:response to oxidative stress"/>
    <property type="evidence" value="ECO:0007669"/>
    <property type="project" value="UniProtKB-UniRule"/>
</dbReference>
<keyword evidence="14 20" id="KW-0376">Hydrogen peroxide</keyword>
<feature type="binding site" evidence="17">
    <location>
        <position position="271"/>
    </location>
    <ligand>
        <name>Ca(2+)</name>
        <dbReference type="ChEBI" id="CHEBI:29108"/>
        <label>2</label>
    </ligand>
</feature>
<dbReference type="EMBL" id="JBJUIK010000015">
    <property type="protein sequence ID" value="KAL3502310.1"/>
    <property type="molecule type" value="Genomic_DNA"/>
</dbReference>
<sequence>MAYTFSNSFVLAFTTLSFLLVSTSVSTTTTTTRSMSNNIEGLSYNFYSNTCPNAEIIIKNVVSQKLKEALVTAAGALRIFFHDCFVEGCDASVLIASSSTNKAERDADINLSLPGDGYDVFFRAKRALELQCPGVVSCADVMAIVTRDLVNLMGGPRWEVLKGRRDGLISKASRVEGNLPQVNQTMSQLISLFKYKGLSTLDMVALSGAHTLGFSHCKEFISRIYGYNTTCDIDPTMNKGFALQLRATCPIKSMDPNVVAFNDVTSPFTFDNAYYLNLQKGFGLLATDQQLFLHPETRSYVNDMVEDQQIFFSYFVAAMIKLSQIGVKTGSDGEIRHDCGTFNA</sequence>
<dbReference type="InterPro" id="IPR000823">
    <property type="entry name" value="Peroxidase_pln"/>
</dbReference>
<keyword evidence="7 20" id="KW-0349">Heme</keyword>
<feature type="binding site" evidence="17">
    <location>
        <position position="90"/>
    </location>
    <ligand>
        <name>Ca(2+)</name>
        <dbReference type="ChEBI" id="CHEBI:29108"/>
        <label>1</label>
    </ligand>
</feature>
<feature type="disulfide bond" evidence="19">
    <location>
        <begin position="217"/>
        <end position="249"/>
    </location>
</feature>
<dbReference type="InterPro" id="IPR019794">
    <property type="entry name" value="Peroxidases_AS"/>
</dbReference>
<evidence type="ECO:0000256" key="14">
    <source>
        <dbReference type="ARBA" id="ARBA00023324"/>
    </source>
</evidence>
<comment type="catalytic activity">
    <reaction evidence="1 20">
        <text>2 a phenolic donor + H2O2 = 2 a phenolic radical donor + 2 H2O</text>
        <dbReference type="Rhea" id="RHEA:56136"/>
        <dbReference type="ChEBI" id="CHEBI:15377"/>
        <dbReference type="ChEBI" id="CHEBI:16240"/>
        <dbReference type="ChEBI" id="CHEBI:139520"/>
        <dbReference type="ChEBI" id="CHEBI:139521"/>
        <dbReference type="EC" id="1.11.1.7"/>
    </reaction>
</comment>
<dbReference type="FunFam" id="1.10.520.10:FF:000008">
    <property type="entry name" value="Peroxidase"/>
    <property type="match status" value="1"/>
</dbReference>
<feature type="binding site" evidence="16">
    <location>
        <position position="180"/>
    </location>
    <ligand>
        <name>substrate</name>
    </ligand>
</feature>
<feature type="binding site" evidence="17">
    <location>
        <position position="88"/>
    </location>
    <ligand>
        <name>Ca(2+)</name>
        <dbReference type="ChEBI" id="CHEBI:29108"/>
        <label>1</label>
    </ligand>
</feature>